<feature type="non-terminal residue" evidence="2">
    <location>
        <position position="309"/>
    </location>
</feature>
<feature type="region of interest" description="Disordered" evidence="1">
    <location>
        <begin position="67"/>
        <end position="90"/>
    </location>
</feature>
<feature type="compositionally biased region" description="Polar residues" evidence="1">
    <location>
        <begin position="236"/>
        <end position="253"/>
    </location>
</feature>
<dbReference type="Proteomes" id="UP000000702">
    <property type="component" value="Unassembled WGS sequence"/>
</dbReference>
<feature type="region of interest" description="Disordered" evidence="1">
    <location>
        <begin position="185"/>
        <end position="213"/>
    </location>
</feature>
<evidence type="ECO:0000313" key="2">
    <source>
        <dbReference type="EMBL" id="CCD15998.1"/>
    </source>
</evidence>
<reference evidence="2 3" key="2">
    <citation type="journal article" date="2012" name="Proc. Natl. Acad. Sci. U.S.A.">
        <title>Antigenic diversity is generated by distinct evolutionary mechanisms in African trypanosome species.</title>
        <authorList>
            <person name="Jackson A.P."/>
            <person name="Berry A."/>
            <person name="Aslett M."/>
            <person name="Allison H.C."/>
            <person name="Burton P."/>
            <person name="Vavrova-Anderson J."/>
            <person name="Brown R."/>
            <person name="Browne H."/>
            <person name="Corton N."/>
            <person name="Hauser H."/>
            <person name="Gamble J."/>
            <person name="Gilderthorp R."/>
            <person name="Marcello L."/>
            <person name="McQuillan J."/>
            <person name="Otto T.D."/>
            <person name="Quail M.A."/>
            <person name="Sanders M.J."/>
            <person name="van Tonder A."/>
            <person name="Ginger M.L."/>
            <person name="Field M.C."/>
            <person name="Barry J.D."/>
            <person name="Hertz-Fowler C."/>
            <person name="Berriman M."/>
        </authorList>
    </citation>
    <scope>NUCLEOTIDE SEQUENCE [LARGE SCALE GENOMIC DNA]</scope>
    <source>
        <strain evidence="2 3">IL3000</strain>
    </source>
</reference>
<name>F9WFD0_TRYCI</name>
<dbReference type="AlphaFoldDB" id="F9WFD0"/>
<feature type="compositionally biased region" description="Basic and acidic residues" evidence="1">
    <location>
        <begin position="195"/>
        <end position="207"/>
    </location>
</feature>
<sequence length="309" mass="34163">MATTDDESAKSLIRIVEWWYGKSDEQRRAFLEDETASKDAKERITLVERFAEQHCYFISSETGGKVNPLPPLSSTTGRPQRFSRREKNGSNGVLWLPRPTHAMIDFGGRYRTAEQREGRRAEAYQLLRVIYDRTAAALIDQRFGTQSKSNIPGGQYKNTARILTDVLVTASLVALLRTGVAGEMEATEAQNSRLDAAKSEQHDDKPPDAAPKSVGACRAEAWGCLGIWEILLSRQSGERTGTSPARTSGTPTSVGLKRWREEEEGEGSDASRSNRWRLIRGSFAPRDGGCPDISAGRRGEGMFPVPCRG</sequence>
<dbReference type="EMBL" id="CAEQ01002128">
    <property type="protein sequence ID" value="CCD15998.1"/>
    <property type="molecule type" value="Genomic_DNA"/>
</dbReference>
<proteinExistence type="predicted"/>
<gene>
    <name evidence="2" type="ORF">TCIL3000_0_09700</name>
</gene>
<accession>F9WFD0</accession>
<feature type="region of interest" description="Disordered" evidence="1">
    <location>
        <begin position="236"/>
        <end position="273"/>
    </location>
</feature>
<protein>
    <submittedName>
        <fullName evidence="2">WGS project CAEQ00000000 data, annotated contig 372</fullName>
    </submittedName>
</protein>
<organism evidence="2 3">
    <name type="scientific">Trypanosoma congolense (strain IL3000)</name>
    <dbReference type="NCBI Taxonomy" id="1068625"/>
    <lineage>
        <taxon>Eukaryota</taxon>
        <taxon>Discoba</taxon>
        <taxon>Euglenozoa</taxon>
        <taxon>Kinetoplastea</taxon>
        <taxon>Metakinetoplastina</taxon>
        <taxon>Trypanosomatida</taxon>
        <taxon>Trypanosomatidae</taxon>
        <taxon>Trypanosoma</taxon>
        <taxon>Nannomonas</taxon>
    </lineage>
</organism>
<feature type="region of interest" description="Disordered" evidence="1">
    <location>
        <begin position="287"/>
        <end position="309"/>
    </location>
</feature>
<keyword evidence="3" id="KW-1185">Reference proteome</keyword>
<comment type="caution">
    <text evidence="2">The sequence shown here is derived from an EMBL/GenBank/DDBJ whole genome shotgun (WGS) entry which is preliminary data.</text>
</comment>
<dbReference type="OMA" id="RHWLGDR"/>
<evidence type="ECO:0000313" key="3">
    <source>
        <dbReference type="Proteomes" id="UP000000702"/>
    </source>
</evidence>
<evidence type="ECO:0000256" key="1">
    <source>
        <dbReference type="SAM" id="MobiDB-lite"/>
    </source>
</evidence>
<reference evidence="3" key="1">
    <citation type="submission" date="2011-07" db="EMBL/GenBank/DDBJ databases">
        <title>Divergent evolution of antigenic variation in African trypanosomes.</title>
        <authorList>
            <person name="Jackson A.P."/>
            <person name="Berry A."/>
            <person name="Allison H.C."/>
            <person name="Burton P."/>
            <person name="Anderson J."/>
            <person name="Aslett M."/>
            <person name="Brown R."/>
            <person name="Corton N."/>
            <person name="Harris D."/>
            <person name="Hauser H."/>
            <person name="Gamble J."/>
            <person name="Gilderthorp R."/>
            <person name="McQuillan J."/>
            <person name="Quail M.A."/>
            <person name="Sanders M."/>
            <person name="Van Tonder A."/>
            <person name="Ginger M.L."/>
            <person name="Donelson J.E."/>
            <person name="Field M.C."/>
            <person name="Barry J.D."/>
            <person name="Berriman M."/>
            <person name="Hertz-Fowler C."/>
        </authorList>
    </citation>
    <scope>NUCLEOTIDE SEQUENCE [LARGE SCALE GENOMIC DNA]</scope>
    <source>
        <strain evidence="3">IL3000</strain>
    </source>
</reference>